<dbReference type="AlphaFoldDB" id="A0A1F5GVV2"/>
<gene>
    <name evidence="1" type="ORF">A3A48_00055</name>
</gene>
<evidence type="ECO:0000313" key="2">
    <source>
        <dbReference type="Proteomes" id="UP000178336"/>
    </source>
</evidence>
<comment type="caution">
    <text evidence="1">The sequence shown here is derived from an EMBL/GenBank/DDBJ whole genome shotgun (WGS) entry which is preliminary data.</text>
</comment>
<protein>
    <submittedName>
        <fullName evidence="1">Uncharacterized protein</fullName>
    </submittedName>
</protein>
<dbReference type="Proteomes" id="UP000178336">
    <property type="component" value="Unassembled WGS sequence"/>
</dbReference>
<reference evidence="1 2" key="1">
    <citation type="journal article" date="2016" name="Nat. Commun.">
        <title>Thousands of microbial genomes shed light on interconnected biogeochemical processes in an aquifer system.</title>
        <authorList>
            <person name="Anantharaman K."/>
            <person name="Brown C.T."/>
            <person name="Hug L.A."/>
            <person name="Sharon I."/>
            <person name="Castelle C.J."/>
            <person name="Probst A.J."/>
            <person name="Thomas B.C."/>
            <person name="Singh A."/>
            <person name="Wilkins M.J."/>
            <person name="Karaoz U."/>
            <person name="Brodie E.L."/>
            <person name="Williams K.H."/>
            <person name="Hubbard S.S."/>
            <person name="Banfield J.F."/>
        </authorList>
    </citation>
    <scope>NUCLEOTIDE SEQUENCE [LARGE SCALE GENOMIC DNA]</scope>
</reference>
<evidence type="ECO:0000313" key="1">
    <source>
        <dbReference type="EMBL" id="OGD96016.1"/>
    </source>
</evidence>
<dbReference type="EMBL" id="MFBN01000002">
    <property type="protein sequence ID" value="OGD96016.1"/>
    <property type="molecule type" value="Genomic_DNA"/>
</dbReference>
<sequence>MGSVIELNDTLQLTKEQGFPEVLDLDKHLKNPFKAEDFDGKVFEFQNKPEVRVYKIPPVRNFLVENRDGKWIYWGLVHVLETTCDYENKTTSGKFKIIYIYTSEEMKKAHAMLDRDKGTEFFK</sequence>
<organism evidence="1 2">
    <name type="scientific">Candidatus Curtissbacteria bacterium RIFCSPLOWO2_01_FULL_37_9</name>
    <dbReference type="NCBI Taxonomy" id="1797724"/>
    <lineage>
        <taxon>Bacteria</taxon>
        <taxon>Candidatus Curtissiibacteriota</taxon>
    </lineage>
</organism>
<dbReference type="STRING" id="1797724.A3A48_00055"/>
<proteinExistence type="predicted"/>
<accession>A0A1F5GVV2</accession>
<name>A0A1F5GVV2_9BACT</name>